<proteinExistence type="inferred from homology"/>
<evidence type="ECO:0000259" key="14">
    <source>
        <dbReference type="PROSITE" id="PS50103"/>
    </source>
</evidence>
<feature type="region of interest" description="Disordered" evidence="13">
    <location>
        <begin position="345"/>
        <end position="364"/>
    </location>
</feature>
<keyword evidence="2 10" id="KW-0853">WD repeat</keyword>
<evidence type="ECO:0000256" key="11">
    <source>
        <dbReference type="PROSITE-ProRule" id="PRU00723"/>
    </source>
</evidence>
<feature type="zinc finger region" description="C3H1-type" evidence="11">
    <location>
        <begin position="2104"/>
        <end position="2130"/>
    </location>
</feature>
<dbReference type="Gene3D" id="2.130.10.10">
    <property type="entry name" value="YVTN repeat-like/Quinoprotein amine dehydrogenase"/>
    <property type="match status" value="2"/>
</dbReference>
<dbReference type="SUPFAM" id="SSF90229">
    <property type="entry name" value="CCCH zinc finger"/>
    <property type="match status" value="1"/>
</dbReference>
<evidence type="ECO:0000256" key="6">
    <source>
        <dbReference type="ARBA" id="ARBA00022833"/>
    </source>
</evidence>
<keyword evidence="4" id="KW-0677">Repeat</keyword>
<feature type="domain" description="C3H1-type" evidence="14">
    <location>
        <begin position="2050"/>
        <end position="2078"/>
    </location>
</feature>
<dbReference type="RefSeq" id="XP_051607020.1">
    <property type="nucleotide sequence ID" value="XM_051753997.1"/>
</dbReference>
<keyword evidence="17" id="KW-1185">Reference proteome</keyword>
<keyword evidence="6 11" id="KW-0862">Zinc</keyword>
<keyword evidence="5 11" id="KW-0863">Zinc-finger</keyword>
<dbReference type="Pfam" id="PF25171">
    <property type="entry name" value="Beta-prop_WDR36-Utp21_1st"/>
    <property type="match status" value="1"/>
</dbReference>
<feature type="domain" description="C3H1-type" evidence="14">
    <location>
        <begin position="1989"/>
        <end position="2020"/>
    </location>
</feature>
<feature type="zinc finger region" description="C3H1-type" evidence="11">
    <location>
        <begin position="2079"/>
        <end position="2103"/>
    </location>
</feature>
<dbReference type="InterPro" id="IPR036855">
    <property type="entry name" value="Znf_CCCH_sf"/>
</dbReference>
<accession>A0AAD5FWV7</accession>
<dbReference type="InterPro" id="IPR059157">
    <property type="entry name" value="WDR36-Utp21_N"/>
</dbReference>
<dbReference type="PANTHER" id="PTHR22840:SF12">
    <property type="entry name" value="WD REPEAT-CONTAINING PROTEIN 36"/>
    <property type="match status" value="1"/>
</dbReference>
<dbReference type="Pfam" id="PF00642">
    <property type="entry name" value="zf-CCCH"/>
    <property type="match status" value="1"/>
</dbReference>
<evidence type="ECO:0000256" key="2">
    <source>
        <dbReference type="ARBA" id="ARBA00022574"/>
    </source>
</evidence>
<dbReference type="PROSITE" id="PS50082">
    <property type="entry name" value="WD_REPEATS_2"/>
    <property type="match status" value="1"/>
</dbReference>
<dbReference type="InterPro" id="IPR007319">
    <property type="entry name" value="WDR36/Utp21_C"/>
</dbReference>
<dbReference type="PROSITE" id="PS50236">
    <property type="entry name" value="CHCR"/>
    <property type="match status" value="1"/>
</dbReference>
<feature type="zinc finger region" description="C3H1-type" evidence="11">
    <location>
        <begin position="2022"/>
        <end position="2049"/>
    </location>
</feature>
<dbReference type="InterPro" id="IPR000571">
    <property type="entry name" value="Znf_CCCH"/>
</dbReference>
<keyword evidence="7" id="KW-0694">RNA-binding</keyword>
<dbReference type="PROSITE" id="PS50103">
    <property type="entry name" value="ZF_C3H1"/>
    <property type="match status" value="5"/>
</dbReference>
<dbReference type="GeneID" id="76152527"/>
<dbReference type="SMART" id="SM00320">
    <property type="entry name" value="WD40"/>
    <property type="match status" value="10"/>
</dbReference>
<evidence type="ECO:0000313" key="16">
    <source>
        <dbReference type="EMBL" id="KAI5949973.1"/>
    </source>
</evidence>
<dbReference type="Pfam" id="PF04192">
    <property type="entry name" value="Utp21"/>
    <property type="match status" value="1"/>
</dbReference>
<dbReference type="GO" id="GO:0003723">
    <property type="term" value="F:RNA binding"/>
    <property type="evidence" value="ECO:0007669"/>
    <property type="project" value="UniProtKB-KW"/>
</dbReference>
<dbReference type="GO" id="GO:0016192">
    <property type="term" value="P:vesicle-mediated transport"/>
    <property type="evidence" value="ECO:0007669"/>
    <property type="project" value="InterPro"/>
</dbReference>
<reference evidence="16 17" key="1">
    <citation type="journal article" date="2022" name="DNA Res.">
        <title>Genome analysis of five recently described species of the CUG-Ser clade uncovers Candida theae as a new hybrid lineage with pathogenic potential in the Candida parapsilosis species complex.</title>
        <authorList>
            <person name="Mixao V."/>
            <person name="Del Olmo V."/>
            <person name="Hegedusova E."/>
            <person name="Saus E."/>
            <person name="Pryszcz L."/>
            <person name="Cillingova A."/>
            <person name="Nosek J."/>
            <person name="Gabaldon T."/>
        </authorList>
    </citation>
    <scope>NUCLEOTIDE SEQUENCE [LARGE SCALE GENOMIC DNA]</scope>
    <source>
        <strain evidence="16 17">CBS 12239</strain>
    </source>
</reference>
<evidence type="ECO:0000256" key="7">
    <source>
        <dbReference type="ARBA" id="ARBA00022884"/>
    </source>
</evidence>
<evidence type="ECO:0000256" key="13">
    <source>
        <dbReference type="SAM" id="MobiDB-lite"/>
    </source>
</evidence>
<dbReference type="InterPro" id="IPR015943">
    <property type="entry name" value="WD40/YVTN_repeat-like_dom_sf"/>
</dbReference>
<dbReference type="PROSITE" id="PS50294">
    <property type="entry name" value="WD_REPEATS_REGION"/>
    <property type="match status" value="1"/>
</dbReference>
<dbReference type="Pfam" id="PF25168">
    <property type="entry name" value="Beta-prop_WDR36-Utp21_2nd"/>
    <property type="match status" value="1"/>
</dbReference>
<name>A0AAD5FWV7_9ASCO</name>
<comment type="similarity">
    <text evidence="1">Belongs to the CPSF4/YTH1 family.</text>
</comment>
<evidence type="ECO:0000256" key="1">
    <source>
        <dbReference type="ARBA" id="ARBA00008907"/>
    </source>
</evidence>
<dbReference type="GO" id="GO:0006364">
    <property type="term" value="P:rRNA processing"/>
    <property type="evidence" value="ECO:0007669"/>
    <property type="project" value="InterPro"/>
</dbReference>
<feature type="repeat" description="WD" evidence="10">
    <location>
        <begin position="594"/>
        <end position="635"/>
    </location>
</feature>
<dbReference type="Proteomes" id="UP001204833">
    <property type="component" value="Unassembled WGS sequence"/>
</dbReference>
<feature type="domain" description="C3H1-type" evidence="14">
    <location>
        <begin position="2104"/>
        <end position="2130"/>
    </location>
</feature>
<dbReference type="InterPro" id="IPR019775">
    <property type="entry name" value="WD40_repeat_CS"/>
</dbReference>
<keyword evidence="3 11" id="KW-0479">Metal-binding</keyword>
<feature type="repeat" description="CHCR" evidence="12">
    <location>
        <begin position="1671"/>
        <end position="1836"/>
    </location>
</feature>
<dbReference type="GO" id="GO:0098588">
    <property type="term" value="C:bounding membrane of organelle"/>
    <property type="evidence" value="ECO:0007669"/>
    <property type="project" value="UniProtKB-ARBA"/>
</dbReference>
<comment type="caution">
    <text evidence="16">The sequence shown here is derived from an EMBL/GenBank/DDBJ whole genome shotgun (WGS) entry which is preliminary data.</text>
</comment>
<dbReference type="InterPro" id="IPR019452">
    <property type="entry name" value="VPS39/TGF_beta_rcpt-assoc_1"/>
</dbReference>
<dbReference type="PANTHER" id="PTHR22840">
    <property type="entry name" value="WD REPEAT-CONTAINING PROTEIN 36"/>
    <property type="match status" value="1"/>
</dbReference>
<dbReference type="GO" id="GO:0034388">
    <property type="term" value="C:Pwp2p-containing subcomplex of 90S preribosome"/>
    <property type="evidence" value="ECO:0007669"/>
    <property type="project" value="TreeGrafter"/>
</dbReference>
<dbReference type="InterPro" id="IPR001680">
    <property type="entry name" value="WD40_rpt"/>
</dbReference>
<evidence type="ECO:0000313" key="17">
    <source>
        <dbReference type="Proteomes" id="UP001204833"/>
    </source>
</evidence>
<feature type="domain" description="CNH" evidence="15">
    <location>
        <begin position="950"/>
        <end position="1289"/>
    </location>
</feature>
<dbReference type="EMBL" id="JAIHNG010000161">
    <property type="protein sequence ID" value="KAI5949973.1"/>
    <property type="molecule type" value="Genomic_DNA"/>
</dbReference>
<dbReference type="PROSITE" id="PS00678">
    <property type="entry name" value="WD_REPEATS_1"/>
    <property type="match status" value="1"/>
</dbReference>
<dbReference type="Pfam" id="PF10366">
    <property type="entry name" value="Vps39_1"/>
    <property type="match status" value="1"/>
</dbReference>
<dbReference type="InterPro" id="IPR011047">
    <property type="entry name" value="Quinoprotein_ADH-like_sf"/>
</dbReference>
<feature type="zinc finger region" description="C3H1-type" evidence="11">
    <location>
        <begin position="2050"/>
        <end position="2078"/>
    </location>
</feature>
<evidence type="ECO:0000256" key="12">
    <source>
        <dbReference type="PROSITE-ProRule" id="PRU01006"/>
    </source>
</evidence>
<evidence type="ECO:0000256" key="5">
    <source>
        <dbReference type="ARBA" id="ARBA00022771"/>
    </source>
</evidence>
<dbReference type="InterPro" id="IPR001180">
    <property type="entry name" value="CNH_dom"/>
</dbReference>
<dbReference type="SUPFAM" id="SSF50998">
    <property type="entry name" value="Quinoprotein alcohol dehydrogenase-like"/>
    <property type="match status" value="1"/>
</dbReference>
<dbReference type="FunFam" id="2.130.10.10:FF:000410">
    <property type="entry name" value="U3 small nucleolar RNA-associated protein 21"/>
    <property type="match status" value="1"/>
</dbReference>
<evidence type="ECO:0000256" key="3">
    <source>
        <dbReference type="ARBA" id="ARBA00022723"/>
    </source>
</evidence>
<evidence type="ECO:0000259" key="15">
    <source>
        <dbReference type="PROSITE" id="PS50219"/>
    </source>
</evidence>
<protein>
    <recommendedName>
        <fullName evidence="8">mRNA 3'-end-processing protein YTH1</fullName>
    </recommendedName>
    <alternativeName>
        <fullName evidence="9">mRNA 3'-end-processing protein yth1</fullName>
    </alternativeName>
</protein>
<sequence length="2177" mass="244014">MVELLDKKRRIESSVPSKNTARPSRIFSPFRVLGNVTDSTPFAIGTLGSTFYAVTSTGRTFQVYDLATLHLLFVSQKQSKSKITCFATHHHYIFAACGNEIGIYRRGRLEATLPCDTKGVITHLCYFGEYLVAGSSEGEIFVFKKSQESKYPTDLYSVMKTVNTSVDGDIVGIVHPPTYLNKIAVATTTSILIVNVRSGKLLFKSPQHQFGEESISCIECAPALDIAAIGTATGDVFIYNLRKGTTLGDKIVTSGSDSSSRVTSISFRTDGQSHLVAALNNGDLYFHDLDKNSRVHILRNAHKESFGGVARAQFLNGQPIVLTNGGDNHLKEFVFDPSLTTTNSSIITPPRHLRSRGGHSAPPVAITFPDEDKTHFLLSASRDRSFWSFSLRKDAQAQEFSQRMHKSKDGKRQAGVVSSLKDKFPEIIAISSSEARTGDWENIMTAHKDEPFARTWDSSTKRVGKNVLNTVDQGSCKSVCISQCGNFGLVGSSLGGIGVYNLQSGLLRKKYMLHKQAVTGLAIDGMNRKMVSTGLDGVVGFYDFGKSKYLGKLQLDAPITAMVYHKQSDLIACTLDDLSIVVVDVTTQRVVRVLFGHSNRISGLDFSPDGRWIVSVGLDSTMRTWDLPTGGCIDGVVLPVVATSVKFSPIGDLIATTHVSGNGISLWTNRAQFKPVSTRHIEEEEFSTILLPNAAGDGGSTVLDGALDEEPDQEDLAIGKYESKSQINDNLITLSLGPRTKFSTLLHLDTIKKNNKPREAIKKPEKAPFFLSLSGEAVGDRASVAEGVQQEQVQDNSEEGSRLVSLKNVNGHSFESEFTKLLRSSAEGNNYGQFLEYLVGLPPSSLDLEIRSLNSQPPYEEMTNFVTALIVGLKSKKDFELIETIFSLYLKVHGDVIHQTEESSELCAALNEYSQIGKEMNDKMDEAVKYCSNILEPTTRLRIPQLRQGHGRATSVLLLENQIYVGCSNGDLLLFTASEQPEQDKSPDYPTLDSTVATANSSATRSVRSLKSHADSRNLFTESHGYTMSAVYKNLTIDGSYISTIQLLPISSPHPNLQKTIVLITSVSALKIYELVGSHTNLIYSLEETKFAKPLYVEHDGTRILIIGYRKKLLILSITNKSRNVLQFSKVKEIALKDRIRTINSYDERHILLGTESDHLLLDLGNLEVCSLSGDGHLELFAQATSFTYFGLSSSDPSVWTLPTEGDSVIFIKDTTVVLFDKNTGEISTSSIKLSTVPLAVVSISPMYLAIVYAKKLEVVDLNGSVVQKLLHHISSSSIIADSCGSTVILASGTSIFHFNVVAYQQQLTQFLSVSGRIMGSSKQPDNDLRLVGLDKAIQLVTLLPAESGEFFDTLKSKELKLRELFKLKAIYLFNAYSKFHESLVEIGSEWLLSYQDILALFPDFLNAEVRLGGGDEIGTKDTQYTTASNPVKHVTIEDLELNPLIESEYETDATTRKSIKPVKRSIKAQNVRRFAKAVNNLIIFLTEQRRILLQFHDKRTIQWKNVELEPIDIYPVVENQLESVSTMIDTSLFLCYFHCKPMLLGPLLRLPNNKCDSKTVHQCLMSNVHNHIQQRNLKQPNFIKELLDFYYGRGLHREALEMLYNLAHDDKQVSHSNEDDNVYDDFTRSSELTVQYLSKLTNEHMSLILEYAKWVLDEDSSNSERLFMNDSYECESYDPEMIYQFFVKRKSYGTAIRYLEWLLYESDVKDKLKRTKLFSTFETKLCCLYLKEMKDGVNVDEYYKKLCKILRSSEFYDPWAVLKDIPTTEDKMLRLTVFVYKRLEEHEKAIDVLYNQLNDLDAAMKYCAGIYEKPNGATLGTALFHKLLEDLLLQFNENTNDIATLLSQEGSKLSIHKVFELLPPSFPLQKLSPYLINQVKRVDDKVHDSRMCSQLYKVGSTNLKYKVLNLQDEGYKINSGKQKCSICNERLGFGYYTVSSDGSISYPDYNRALPMSMLDSNPIIHPNHQSHRFKFETFLRNEYNFGLNPDRPVCPLYNPYNPQTSCPLGSNCPNKHVPQMYSNKVVCKHWLRGLCKKGDHCEFLHEYNLRKMPECLFYSKNGFCTQGSECLYQHIDPQSKIPECMNYNAGFCAEGSNCKNRHVRRSICPYYMAGFCPKGPECEHTHPKFDHHNLYLRIKPDPMWVRGESEEVDGATSDSVNAKIEATSDNRSAIAV</sequence>
<organism evidence="16 17">
    <name type="scientific">Candida theae</name>
    <dbReference type="NCBI Taxonomy" id="1198502"/>
    <lineage>
        <taxon>Eukaryota</taxon>
        <taxon>Fungi</taxon>
        <taxon>Dikarya</taxon>
        <taxon>Ascomycota</taxon>
        <taxon>Saccharomycotina</taxon>
        <taxon>Pichiomycetes</taxon>
        <taxon>Debaryomycetaceae</taxon>
        <taxon>Candida/Lodderomyces clade</taxon>
        <taxon>Candida</taxon>
    </lineage>
</organism>
<dbReference type="InterPro" id="IPR000547">
    <property type="entry name" value="Clathrin_H-chain/VPS_repeat"/>
</dbReference>
<gene>
    <name evidence="16" type="ORF">KGF57_004483</name>
</gene>
<evidence type="ECO:0000256" key="4">
    <source>
        <dbReference type="ARBA" id="ARBA00022737"/>
    </source>
</evidence>
<dbReference type="Gene3D" id="4.10.1000.10">
    <property type="entry name" value="Zinc finger, CCCH-type"/>
    <property type="match status" value="2"/>
</dbReference>
<evidence type="ECO:0000256" key="10">
    <source>
        <dbReference type="PROSITE-ProRule" id="PRU00221"/>
    </source>
</evidence>
<feature type="zinc finger region" description="C3H1-type" evidence="11">
    <location>
        <begin position="1989"/>
        <end position="2020"/>
    </location>
</feature>
<dbReference type="GO" id="GO:0032040">
    <property type="term" value="C:small-subunit processome"/>
    <property type="evidence" value="ECO:0007669"/>
    <property type="project" value="InterPro"/>
</dbReference>
<dbReference type="InterPro" id="IPR036322">
    <property type="entry name" value="WD40_repeat_dom_sf"/>
</dbReference>
<evidence type="ECO:0000256" key="9">
    <source>
        <dbReference type="ARBA" id="ARBA00070136"/>
    </source>
</evidence>
<dbReference type="GO" id="GO:0008270">
    <property type="term" value="F:zinc ion binding"/>
    <property type="evidence" value="ECO:0007669"/>
    <property type="project" value="UniProtKB-KW"/>
</dbReference>
<dbReference type="GO" id="GO:0006886">
    <property type="term" value="P:intracellular protein transport"/>
    <property type="evidence" value="ECO:0007669"/>
    <property type="project" value="UniProtKB-UniRule"/>
</dbReference>
<dbReference type="FunFam" id="4.10.1000.10:FF:000012">
    <property type="entry name" value="cleavage and polyadenylation specificity factor subunit 4"/>
    <property type="match status" value="1"/>
</dbReference>
<evidence type="ECO:0000256" key="8">
    <source>
        <dbReference type="ARBA" id="ARBA00026226"/>
    </source>
</evidence>
<feature type="domain" description="C3H1-type" evidence="14">
    <location>
        <begin position="2022"/>
        <end position="2049"/>
    </location>
</feature>
<dbReference type="SMART" id="SM00356">
    <property type="entry name" value="ZnF_C3H1"/>
    <property type="match status" value="5"/>
</dbReference>
<feature type="domain" description="C3H1-type" evidence="14">
    <location>
        <begin position="2079"/>
        <end position="2103"/>
    </location>
</feature>
<dbReference type="SUPFAM" id="SSF50978">
    <property type="entry name" value="WD40 repeat-like"/>
    <property type="match status" value="1"/>
</dbReference>
<dbReference type="PROSITE" id="PS50219">
    <property type="entry name" value="CNH"/>
    <property type="match status" value="1"/>
</dbReference>